<evidence type="ECO:0000256" key="5">
    <source>
        <dbReference type="ARBA" id="ARBA00022705"/>
    </source>
</evidence>
<sequence>MDSIVGHQQQIRILNAAIEHNRVAHAYLFDGPDGIGKKLVAQIFARNFLCESANGCGLCASCSQMAAHTHPDFFTLEPDGTAIKIDQIRALQPQLVLRSFAGRGKVCLIDSAELMTHEAANALLKTLEEPTAGTLIILISSRPDSLLSTIRSRCQRVRFNRLPSRELARHLEKALTISAAEAKVLAAVADGSFEKALGQHQDLYLKKRAGLIQSLSALSPTSSIQTFELAQALKAEKDTIDEILNLFDVFFRDLLLVQHGQAEDQLINQDLLPLIQQQSRQLSTPQVMDKLEAVARARRYLSRNVNLHLTLDHMLMQIAHA</sequence>
<organism evidence="9 10">
    <name type="scientific">Pelovirga terrestris</name>
    <dbReference type="NCBI Taxonomy" id="2771352"/>
    <lineage>
        <taxon>Bacteria</taxon>
        <taxon>Pseudomonadati</taxon>
        <taxon>Thermodesulfobacteriota</taxon>
        <taxon>Desulfuromonadia</taxon>
        <taxon>Geobacterales</taxon>
        <taxon>Geobacteraceae</taxon>
        <taxon>Pelovirga</taxon>
    </lineage>
</organism>
<evidence type="ECO:0000256" key="3">
    <source>
        <dbReference type="ARBA" id="ARBA00022679"/>
    </source>
</evidence>
<keyword evidence="3 9" id="KW-0808">Transferase</keyword>
<dbReference type="Pfam" id="PF09115">
    <property type="entry name" value="DNApol3-delta_C"/>
    <property type="match status" value="1"/>
</dbReference>
<dbReference type="InterPro" id="IPR027417">
    <property type="entry name" value="P-loop_NTPase"/>
</dbReference>
<keyword evidence="5" id="KW-0235">DNA replication</keyword>
<dbReference type="Gene3D" id="3.40.50.300">
    <property type="entry name" value="P-loop containing nucleotide triphosphate hydrolases"/>
    <property type="match status" value="1"/>
</dbReference>
<evidence type="ECO:0000259" key="8">
    <source>
        <dbReference type="Pfam" id="PF09115"/>
    </source>
</evidence>
<evidence type="ECO:0000256" key="4">
    <source>
        <dbReference type="ARBA" id="ARBA00022695"/>
    </source>
</evidence>
<gene>
    <name evidence="9" type="primary">holB</name>
    <name evidence="9" type="ORF">ICT70_02745</name>
</gene>
<name>A0A8J6R4T8_9BACT</name>
<reference evidence="9" key="1">
    <citation type="submission" date="2020-09" db="EMBL/GenBank/DDBJ databases">
        <title>Pelobacter alkaliphilus sp. nov., a novel anaerobic arsenate-reducing bacterium from terrestrial mud volcano.</title>
        <authorList>
            <person name="Khomyakova M.A."/>
            <person name="Merkel A.Y."/>
            <person name="Slobodkin A.I."/>
        </authorList>
    </citation>
    <scope>NUCLEOTIDE SEQUENCE</scope>
    <source>
        <strain evidence="9">M08fum</strain>
    </source>
</reference>
<dbReference type="Proteomes" id="UP000632828">
    <property type="component" value="Unassembled WGS sequence"/>
</dbReference>
<dbReference type="InterPro" id="IPR004622">
    <property type="entry name" value="DNA_pol_HolB"/>
</dbReference>
<dbReference type="GO" id="GO:0009360">
    <property type="term" value="C:DNA polymerase III complex"/>
    <property type="evidence" value="ECO:0007669"/>
    <property type="project" value="InterPro"/>
</dbReference>
<keyword evidence="10" id="KW-1185">Reference proteome</keyword>
<dbReference type="GO" id="GO:0006261">
    <property type="term" value="P:DNA-templated DNA replication"/>
    <property type="evidence" value="ECO:0007669"/>
    <property type="project" value="TreeGrafter"/>
</dbReference>
<dbReference type="NCBIfam" id="TIGR00678">
    <property type="entry name" value="holB"/>
    <property type="match status" value="1"/>
</dbReference>
<proteinExistence type="predicted"/>
<accession>A0A8J6R4T8</accession>
<evidence type="ECO:0000256" key="7">
    <source>
        <dbReference type="ARBA" id="ARBA00049244"/>
    </source>
</evidence>
<dbReference type="RefSeq" id="WP_191153852.1">
    <property type="nucleotide sequence ID" value="NZ_JACWUN010000002.1"/>
</dbReference>
<keyword evidence="4 9" id="KW-0548">Nucleotidyltransferase</keyword>
<dbReference type="SUPFAM" id="SSF52540">
    <property type="entry name" value="P-loop containing nucleoside triphosphate hydrolases"/>
    <property type="match status" value="1"/>
</dbReference>
<comment type="catalytic activity">
    <reaction evidence="7">
        <text>DNA(n) + a 2'-deoxyribonucleoside 5'-triphosphate = DNA(n+1) + diphosphate</text>
        <dbReference type="Rhea" id="RHEA:22508"/>
        <dbReference type="Rhea" id="RHEA-COMP:17339"/>
        <dbReference type="Rhea" id="RHEA-COMP:17340"/>
        <dbReference type="ChEBI" id="CHEBI:33019"/>
        <dbReference type="ChEBI" id="CHEBI:61560"/>
        <dbReference type="ChEBI" id="CHEBI:173112"/>
        <dbReference type="EC" id="2.7.7.7"/>
    </reaction>
</comment>
<evidence type="ECO:0000256" key="2">
    <source>
        <dbReference type="ARBA" id="ARBA00014363"/>
    </source>
</evidence>
<dbReference type="AlphaFoldDB" id="A0A8J6R4T8"/>
<dbReference type="EMBL" id="JACWUN010000002">
    <property type="protein sequence ID" value="MBD1399579.1"/>
    <property type="molecule type" value="Genomic_DNA"/>
</dbReference>
<evidence type="ECO:0000313" key="9">
    <source>
        <dbReference type="EMBL" id="MBD1399579.1"/>
    </source>
</evidence>
<dbReference type="PANTHER" id="PTHR11669">
    <property type="entry name" value="REPLICATION FACTOR C / DNA POLYMERASE III GAMMA-TAU SUBUNIT"/>
    <property type="match status" value="1"/>
</dbReference>
<evidence type="ECO:0000256" key="6">
    <source>
        <dbReference type="ARBA" id="ARBA00022932"/>
    </source>
</evidence>
<feature type="domain" description="DNA polymerase III delta subunit C-terminal" evidence="8">
    <location>
        <begin position="205"/>
        <end position="318"/>
    </location>
</feature>
<comment type="caution">
    <text evidence="9">The sequence shown here is derived from an EMBL/GenBank/DDBJ whole genome shotgun (WGS) entry which is preliminary data.</text>
</comment>
<protein>
    <recommendedName>
        <fullName evidence="2">DNA polymerase III subunit delta'</fullName>
        <ecNumber evidence="1">2.7.7.7</ecNumber>
    </recommendedName>
</protein>
<dbReference type="GO" id="GO:0008408">
    <property type="term" value="F:3'-5' exonuclease activity"/>
    <property type="evidence" value="ECO:0007669"/>
    <property type="project" value="InterPro"/>
</dbReference>
<dbReference type="InterPro" id="IPR050238">
    <property type="entry name" value="DNA_Rep/Repair_Clamp_Loader"/>
</dbReference>
<dbReference type="EC" id="2.7.7.7" evidence="1"/>
<dbReference type="PANTHER" id="PTHR11669:SF8">
    <property type="entry name" value="DNA POLYMERASE III SUBUNIT DELTA"/>
    <property type="match status" value="1"/>
</dbReference>
<dbReference type="GO" id="GO:0003887">
    <property type="term" value="F:DNA-directed DNA polymerase activity"/>
    <property type="evidence" value="ECO:0007669"/>
    <property type="project" value="UniProtKB-KW"/>
</dbReference>
<keyword evidence="6" id="KW-0239">DNA-directed DNA polymerase</keyword>
<evidence type="ECO:0000313" key="10">
    <source>
        <dbReference type="Proteomes" id="UP000632828"/>
    </source>
</evidence>
<dbReference type="Pfam" id="PF13177">
    <property type="entry name" value="DNA_pol3_delta2"/>
    <property type="match status" value="1"/>
</dbReference>
<evidence type="ECO:0000256" key="1">
    <source>
        <dbReference type="ARBA" id="ARBA00012417"/>
    </source>
</evidence>
<dbReference type="InterPro" id="IPR015199">
    <property type="entry name" value="DNA_pol_III_delta_C"/>
</dbReference>
<dbReference type="GO" id="GO:0003677">
    <property type="term" value="F:DNA binding"/>
    <property type="evidence" value="ECO:0007669"/>
    <property type="project" value="InterPro"/>
</dbReference>
<dbReference type="Gene3D" id="1.20.272.10">
    <property type="match status" value="1"/>
</dbReference>
<dbReference type="FunFam" id="3.40.50.300:FF:001255">
    <property type="entry name" value="DNA polymerase III subunit delta"/>
    <property type="match status" value="1"/>
</dbReference>